<keyword evidence="1" id="KW-0812">Transmembrane</keyword>
<dbReference type="Proteomes" id="UP000092460">
    <property type="component" value="Unassembled WGS sequence"/>
</dbReference>
<dbReference type="EnsemblMetazoa" id="GPPI025192-RA">
    <property type="protein sequence ID" value="GPPI025192-PA"/>
    <property type="gene ID" value="GPPI025192"/>
</dbReference>
<protein>
    <submittedName>
        <fullName evidence="2">Uncharacterized protein</fullName>
    </submittedName>
</protein>
<reference evidence="2" key="2">
    <citation type="submission" date="2020-05" db="UniProtKB">
        <authorList>
            <consortium name="EnsemblMetazoa"/>
        </authorList>
    </citation>
    <scope>IDENTIFICATION</scope>
    <source>
        <strain evidence="2">IAEA</strain>
    </source>
</reference>
<keyword evidence="1" id="KW-1133">Transmembrane helix</keyword>
<evidence type="ECO:0000313" key="3">
    <source>
        <dbReference type="Proteomes" id="UP000092460"/>
    </source>
</evidence>
<organism evidence="2 3">
    <name type="scientific">Glossina palpalis gambiensis</name>
    <dbReference type="NCBI Taxonomy" id="67801"/>
    <lineage>
        <taxon>Eukaryota</taxon>
        <taxon>Metazoa</taxon>
        <taxon>Ecdysozoa</taxon>
        <taxon>Arthropoda</taxon>
        <taxon>Hexapoda</taxon>
        <taxon>Insecta</taxon>
        <taxon>Pterygota</taxon>
        <taxon>Neoptera</taxon>
        <taxon>Endopterygota</taxon>
        <taxon>Diptera</taxon>
        <taxon>Brachycera</taxon>
        <taxon>Muscomorpha</taxon>
        <taxon>Hippoboscoidea</taxon>
        <taxon>Glossinidae</taxon>
        <taxon>Glossina</taxon>
    </lineage>
</organism>
<evidence type="ECO:0000313" key="2">
    <source>
        <dbReference type="EnsemblMetazoa" id="GPPI025192-PA"/>
    </source>
</evidence>
<keyword evidence="1" id="KW-0472">Membrane</keyword>
<keyword evidence="3" id="KW-1185">Reference proteome</keyword>
<accession>A0A1B0BBU7</accession>
<sequence length="87" mass="10036">MSETKNIKPAGGLGNFENRKFMQFSYFIICHHHYHPIPSTKRVPLSNIKQEGKSKLYNARSINVTITILFLSKILAVVFLRFNRLNG</sequence>
<dbReference type="AlphaFoldDB" id="A0A1B0BBU7"/>
<feature type="transmembrane region" description="Helical" evidence="1">
    <location>
        <begin position="62"/>
        <end position="82"/>
    </location>
</feature>
<proteinExistence type="predicted"/>
<evidence type="ECO:0000256" key="1">
    <source>
        <dbReference type="SAM" id="Phobius"/>
    </source>
</evidence>
<dbReference type="VEuPathDB" id="VectorBase:GPPI025192"/>
<dbReference type="EMBL" id="JXJN01011670">
    <property type="status" value="NOT_ANNOTATED_CDS"/>
    <property type="molecule type" value="Genomic_DNA"/>
</dbReference>
<reference evidence="3" key="1">
    <citation type="submission" date="2015-01" db="EMBL/GenBank/DDBJ databases">
        <authorList>
            <person name="Aksoy S."/>
            <person name="Warren W."/>
            <person name="Wilson R.K."/>
        </authorList>
    </citation>
    <scope>NUCLEOTIDE SEQUENCE [LARGE SCALE GENOMIC DNA]</scope>
    <source>
        <strain evidence="3">IAEA</strain>
    </source>
</reference>
<name>A0A1B0BBU7_9MUSC</name>